<keyword evidence="10" id="KW-0443">Lipid metabolism</keyword>
<keyword evidence="5" id="KW-0288">FMN</keyword>
<dbReference type="GO" id="GO:0031408">
    <property type="term" value="P:oxylipin biosynthetic process"/>
    <property type="evidence" value="ECO:0007669"/>
    <property type="project" value="UniProtKB-KW"/>
</dbReference>
<evidence type="ECO:0000256" key="3">
    <source>
        <dbReference type="ARBA" id="ARBA00022516"/>
    </source>
</evidence>
<dbReference type="GO" id="GO:0016491">
    <property type="term" value="F:oxidoreductase activity"/>
    <property type="evidence" value="ECO:0007669"/>
    <property type="project" value="UniProtKB-KW"/>
</dbReference>
<keyword evidence="4" id="KW-0285">Flavoprotein</keyword>
<dbReference type="GO" id="GO:0009695">
    <property type="term" value="P:jasmonic acid biosynthetic process"/>
    <property type="evidence" value="ECO:0007669"/>
    <property type="project" value="UniProtKB-ARBA"/>
</dbReference>
<evidence type="ECO:0000256" key="10">
    <source>
        <dbReference type="ARBA" id="ARBA00023098"/>
    </source>
</evidence>
<evidence type="ECO:0000256" key="11">
    <source>
        <dbReference type="ARBA" id="ARBA00023160"/>
    </source>
</evidence>
<dbReference type="PANTHER" id="PTHR22893:SF44">
    <property type="entry name" value="12-OXOPHYTODIENOATE REDUCTASE 1"/>
    <property type="match status" value="1"/>
</dbReference>
<evidence type="ECO:0000256" key="2">
    <source>
        <dbReference type="ARBA" id="ARBA00005979"/>
    </source>
</evidence>
<dbReference type="InterPro" id="IPR013785">
    <property type="entry name" value="Aldolase_TIM"/>
</dbReference>
<evidence type="ECO:0000256" key="4">
    <source>
        <dbReference type="ARBA" id="ARBA00022630"/>
    </source>
</evidence>
<evidence type="ECO:0000313" key="15">
    <source>
        <dbReference type="Proteomes" id="UP000823388"/>
    </source>
</evidence>
<keyword evidence="6" id="KW-0925">Oxylipin biosynthesis</keyword>
<keyword evidence="7" id="KW-0276">Fatty acid metabolism</keyword>
<evidence type="ECO:0000256" key="9">
    <source>
        <dbReference type="ARBA" id="ARBA00023002"/>
    </source>
</evidence>
<sequence>MAQQQAAKEAIPLMTPFRMGQFELAHRVVLAPMARFRSYGNVPQPHAAVYYSQRATRGGLLIAEATGVSATAQGYPHTPGIWTPEQVEAWRPVVDAVHRKGALFFCQILHVGRVSTTGNNPDGQAPISSTDKPISPNAEPGKVYSKPRRLRAEEIPGIVDDFRRAARNAITAGFDGVEIHGAHGYLLEQFMKDGTNDRTDGYGGGLENRCRFAVEVVGAVVGEVGAGRVGMRLSPFTEFMECADSDPVALGSYMVRQLNKHEGFLYCHMVEPRLSYNGMFAADDRRRVPHGLLPFRKIFHGTFIAAGAYNLEEGNEVVASGYTDLVAYGRLFLANPDLPRRFELGAPLNKYDRSTFYTQDPVIGYTDYPFLEDDHDEPPVHA</sequence>
<keyword evidence="8" id="KW-0521">NADP</keyword>
<protein>
    <recommendedName>
        <fullName evidence="13">NADH:flavin oxidoreductase/NADH oxidase N-terminal domain-containing protein</fullName>
    </recommendedName>
</protein>
<proteinExistence type="inferred from homology"/>
<evidence type="ECO:0000256" key="8">
    <source>
        <dbReference type="ARBA" id="ARBA00022857"/>
    </source>
</evidence>
<feature type="compositionally biased region" description="Polar residues" evidence="12">
    <location>
        <begin position="116"/>
        <end position="132"/>
    </location>
</feature>
<dbReference type="InterPro" id="IPR001155">
    <property type="entry name" value="OxRdtase_FMN_N"/>
</dbReference>
<evidence type="ECO:0000256" key="6">
    <source>
        <dbReference type="ARBA" id="ARBA00022767"/>
    </source>
</evidence>
<evidence type="ECO:0000259" key="13">
    <source>
        <dbReference type="Pfam" id="PF00724"/>
    </source>
</evidence>
<dbReference type="AlphaFoldDB" id="A0A8T0T8D5"/>
<evidence type="ECO:0000256" key="1">
    <source>
        <dbReference type="ARBA" id="ARBA00001917"/>
    </source>
</evidence>
<keyword evidence="9" id="KW-0560">Oxidoreductase</keyword>
<evidence type="ECO:0000256" key="12">
    <source>
        <dbReference type="SAM" id="MobiDB-lite"/>
    </source>
</evidence>
<keyword evidence="3" id="KW-0444">Lipid biosynthesis</keyword>
<dbReference type="CDD" id="cd02933">
    <property type="entry name" value="OYE_like_FMN"/>
    <property type="match status" value="1"/>
</dbReference>
<feature type="region of interest" description="Disordered" evidence="12">
    <location>
        <begin position="116"/>
        <end position="143"/>
    </location>
</feature>
<dbReference type="PANTHER" id="PTHR22893">
    <property type="entry name" value="NADH OXIDOREDUCTASE-RELATED"/>
    <property type="match status" value="1"/>
</dbReference>
<feature type="domain" description="NADH:flavin oxidoreductase/NADH oxidase N-terminal" evidence="13">
    <location>
        <begin position="13"/>
        <end position="348"/>
    </location>
</feature>
<dbReference type="Pfam" id="PF00724">
    <property type="entry name" value="Oxidored_FMN"/>
    <property type="match status" value="1"/>
</dbReference>
<dbReference type="SUPFAM" id="SSF51395">
    <property type="entry name" value="FMN-linked oxidoreductases"/>
    <property type="match status" value="1"/>
</dbReference>
<dbReference type="Proteomes" id="UP000823388">
    <property type="component" value="Chromosome 4N"/>
</dbReference>
<organism evidence="14 15">
    <name type="scientific">Panicum virgatum</name>
    <name type="common">Blackwell switchgrass</name>
    <dbReference type="NCBI Taxonomy" id="38727"/>
    <lineage>
        <taxon>Eukaryota</taxon>
        <taxon>Viridiplantae</taxon>
        <taxon>Streptophyta</taxon>
        <taxon>Embryophyta</taxon>
        <taxon>Tracheophyta</taxon>
        <taxon>Spermatophyta</taxon>
        <taxon>Magnoliopsida</taxon>
        <taxon>Liliopsida</taxon>
        <taxon>Poales</taxon>
        <taxon>Poaceae</taxon>
        <taxon>PACMAD clade</taxon>
        <taxon>Panicoideae</taxon>
        <taxon>Panicodae</taxon>
        <taxon>Paniceae</taxon>
        <taxon>Panicinae</taxon>
        <taxon>Panicum</taxon>
        <taxon>Panicum sect. Hiantes</taxon>
    </lineage>
</organism>
<comment type="caution">
    <text evidence="14">The sequence shown here is derived from an EMBL/GenBank/DDBJ whole genome shotgun (WGS) entry which is preliminary data.</text>
</comment>
<dbReference type="Gene3D" id="3.20.20.70">
    <property type="entry name" value="Aldolase class I"/>
    <property type="match status" value="1"/>
</dbReference>
<comment type="cofactor">
    <cofactor evidence="1">
        <name>FMN</name>
        <dbReference type="ChEBI" id="CHEBI:58210"/>
    </cofactor>
</comment>
<dbReference type="FunFam" id="3.20.20.70:FF:000073">
    <property type="entry name" value="12-oxophytodienoate reductase 3"/>
    <property type="match status" value="1"/>
</dbReference>
<accession>A0A8T0T8D5</accession>
<evidence type="ECO:0000256" key="5">
    <source>
        <dbReference type="ARBA" id="ARBA00022643"/>
    </source>
</evidence>
<name>A0A8T0T8D5_PANVG</name>
<dbReference type="GO" id="GO:0010181">
    <property type="term" value="F:FMN binding"/>
    <property type="evidence" value="ECO:0007669"/>
    <property type="project" value="InterPro"/>
</dbReference>
<keyword evidence="15" id="KW-1185">Reference proteome</keyword>
<reference evidence="14" key="1">
    <citation type="submission" date="2020-05" db="EMBL/GenBank/DDBJ databases">
        <title>WGS assembly of Panicum virgatum.</title>
        <authorList>
            <person name="Lovell J.T."/>
            <person name="Jenkins J."/>
            <person name="Shu S."/>
            <person name="Juenger T.E."/>
            <person name="Schmutz J."/>
        </authorList>
    </citation>
    <scope>NUCLEOTIDE SEQUENCE</scope>
    <source>
        <strain evidence="14">AP13</strain>
    </source>
</reference>
<comment type="similarity">
    <text evidence="2">Belongs to the NADH:flavin oxidoreductase/NADH oxidase family.</text>
</comment>
<evidence type="ECO:0000313" key="14">
    <source>
        <dbReference type="EMBL" id="KAG2605515.1"/>
    </source>
</evidence>
<keyword evidence="11" id="KW-0275">Fatty acid biosynthesis</keyword>
<dbReference type="EMBL" id="CM029044">
    <property type="protein sequence ID" value="KAG2605515.1"/>
    <property type="molecule type" value="Genomic_DNA"/>
</dbReference>
<gene>
    <name evidence="14" type="ORF">PVAP13_4NG088600</name>
</gene>
<dbReference type="InterPro" id="IPR045247">
    <property type="entry name" value="Oye-like"/>
</dbReference>
<evidence type="ECO:0000256" key="7">
    <source>
        <dbReference type="ARBA" id="ARBA00022832"/>
    </source>
</evidence>